<dbReference type="InterPro" id="IPR036890">
    <property type="entry name" value="HATPase_C_sf"/>
</dbReference>
<protein>
    <recommendedName>
        <fullName evidence="2">histidine kinase</fullName>
        <ecNumber evidence="2">2.7.13.3</ecNumber>
    </recommendedName>
</protein>
<evidence type="ECO:0000256" key="8">
    <source>
        <dbReference type="ARBA" id="ARBA00023012"/>
    </source>
</evidence>
<organism evidence="10 11">
    <name type="scientific">Deferribacter autotrophicus</name>
    <dbReference type="NCBI Taxonomy" id="500465"/>
    <lineage>
        <taxon>Bacteria</taxon>
        <taxon>Pseudomonadati</taxon>
        <taxon>Deferribacterota</taxon>
        <taxon>Deferribacteres</taxon>
        <taxon>Deferribacterales</taxon>
        <taxon>Deferribacteraceae</taxon>
        <taxon>Deferribacter</taxon>
    </lineage>
</organism>
<dbReference type="Pfam" id="PF00512">
    <property type="entry name" value="HisKA"/>
    <property type="match status" value="1"/>
</dbReference>
<accession>A0A5A8F8Q2</accession>
<evidence type="ECO:0000256" key="1">
    <source>
        <dbReference type="ARBA" id="ARBA00000085"/>
    </source>
</evidence>
<dbReference type="InterPro" id="IPR005467">
    <property type="entry name" value="His_kinase_dom"/>
</dbReference>
<sequence>MTEKRDLLDILVEIAEIMNKTKDVDSLLQRIIDLAKTYLKVKRVSVMLIENDKLKIVAAVGLNFDYSNICINLGEGISGKVAASGEEIVVNYADGVKKELGYSAKSYMCIPLKTSERVIGVLNVTDKENDFFTVEDVKIGKYIASQCALAVERFRLYEEEKRSEKLKLIGKFTASIAHDIKNLLNVAQGYLELLEIEISNNKVLREYVDSVVTELKIIYGLTLDVLDFSRNSILLTRERVRLSEFLSLIEKHTKIMVKFLDIKFEINCDFDEEIVIDKEKLFRVFMNLINNSVEALYGVGIIRIDVRKNDKFLIFEVYDNGIGIKKENLEKIFDPFFTSGKLKGTGLGLAVAKEIVKAHDGEIMVDSKEGEYTKFIIKLPVIK</sequence>
<evidence type="ECO:0000256" key="7">
    <source>
        <dbReference type="ARBA" id="ARBA00022840"/>
    </source>
</evidence>
<keyword evidence="6" id="KW-0418">Kinase</keyword>
<evidence type="ECO:0000256" key="2">
    <source>
        <dbReference type="ARBA" id="ARBA00012438"/>
    </source>
</evidence>
<evidence type="ECO:0000313" key="10">
    <source>
        <dbReference type="EMBL" id="KAA0258842.1"/>
    </source>
</evidence>
<dbReference type="RefSeq" id="WP_149265601.1">
    <property type="nucleotide sequence ID" value="NZ_VFJB01000003.1"/>
</dbReference>
<evidence type="ECO:0000256" key="5">
    <source>
        <dbReference type="ARBA" id="ARBA00022741"/>
    </source>
</evidence>
<dbReference type="Pfam" id="PF02518">
    <property type="entry name" value="HATPase_c"/>
    <property type="match status" value="1"/>
</dbReference>
<name>A0A5A8F8Q2_9BACT</name>
<dbReference type="SUPFAM" id="SSF55781">
    <property type="entry name" value="GAF domain-like"/>
    <property type="match status" value="1"/>
</dbReference>
<dbReference type="InterPro" id="IPR004358">
    <property type="entry name" value="Sig_transdc_His_kin-like_C"/>
</dbReference>
<dbReference type="Gene3D" id="3.30.565.10">
    <property type="entry name" value="Histidine kinase-like ATPase, C-terminal domain"/>
    <property type="match status" value="1"/>
</dbReference>
<dbReference type="Pfam" id="PF13185">
    <property type="entry name" value="GAF_2"/>
    <property type="match status" value="1"/>
</dbReference>
<dbReference type="EC" id="2.7.13.3" evidence="2"/>
<dbReference type="SMART" id="SM00387">
    <property type="entry name" value="HATPase_c"/>
    <property type="match status" value="1"/>
</dbReference>
<dbReference type="GO" id="GO:0005524">
    <property type="term" value="F:ATP binding"/>
    <property type="evidence" value="ECO:0007669"/>
    <property type="project" value="UniProtKB-KW"/>
</dbReference>
<comment type="catalytic activity">
    <reaction evidence="1">
        <text>ATP + protein L-histidine = ADP + protein N-phospho-L-histidine.</text>
        <dbReference type="EC" id="2.7.13.3"/>
    </reaction>
</comment>
<proteinExistence type="predicted"/>
<keyword evidence="7" id="KW-0067">ATP-binding</keyword>
<dbReference type="SUPFAM" id="SSF55874">
    <property type="entry name" value="ATPase domain of HSP90 chaperone/DNA topoisomerase II/histidine kinase"/>
    <property type="match status" value="1"/>
</dbReference>
<dbReference type="SUPFAM" id="SSF47384">
    <property type="entry name" value="Homodimeric domain of signal transducing histidine kinase"/>
    <property type="match status" value="1"/>
</dbReference>
<dbReference type="InterPro" id="IPR003018">
    <property type="entry name" value="GAF"/>
</dbReference>
<evidence type="ECO:0000313" key="11">
    <source>
        <dbReference type="Proteomes" id="UP000322876"/>
    </source>
</evidence>
<comment type="caution">
    <text evidence="10">The sequence shown here is derived from an EMBL/GenBank/DDBJ whole genome shotgun (WGS) entry which is preliminary data.</text>
</comment>
<dbReference type="GO" id="GO:0000155">
    <property type="term" value="F:phosphorelay sensor kinase activity"/>
    <property type="evidence" value="ECO:0007669"/>
    <property type="project" value="InterPro"/>
</dbReference>
<dbReference type="InterPro" id="IPR029016">
    <property type="entry name" value="GAF-like_dom_sf"/>
</dbReference>
<feature type="domain" description="Histidine kinase" evidence="9">
    <location>
        <begin position="175"/>
        <end position="383"/>
    </location>
</feature>
<dbReference type="EMBL" id="VFJB01000003">
    <property type="protein sequence ID" value="KAA0258842.1"/>
    <property type="molecule type" value="Genomic_DNA"/>
</dbReference>
<dbReference type="OrthoDB" id="9761634at2"/>
<dbReference type="PROSITE" id="PS50109">
    <property type="entry name" value="HIS_KIN"/>
    <property type="match status" value="1"/>
</dbReference>
<gene>
    <name evidence="10" type="ORF">FHQ18_02540</name>
</gene>
<reference evidence="10 11" key="1">
    <citation type="submission" date="2019-06" db="EMBL/GenBank/DDBJ databases">
        <title>Genomic insights into carbon and energy metabolism of Deferribacter autotrophicus revealed new metabolic traits in the phylum Deferribacteres.</title>
        <authorList>
            <person name="Slobodkin A.I."/>
            <person name="Slobodkina G.B."/>
            <person name="Allioux M."/>
            <person name="Alain K."/>
            <person name="Jebbar M."/>
            <person name="Shadrin V."/>
            <person name="Kublanov I.V."/>
            <person name="Toshchakov S.V."/>
            <person name="Bonch-Osmolovskaya E.A."/>
        </authorList>
    </citation>
    <scope>NUCLEOTIDE SEQUENCE [LARGE SCALE GENOMIC DNA]</scope>
    <source>
        <strain evidence="10 11">SL50</strain>
    </source>
</reference>
<dbReference type="InterPro" id="IPR003594">
    <property type="entry name" value="HATPase_dom"/>
</dbReference>
<keyword evidence="11" id="KW-1185">Reference proteome</keyword>
<dbReference type="CDD" id="cd00075">
    <property type="entry name" value="HATPase"/>
    <property type="match status" value="1"/>
</dbReference>
<evidence type="ECO:0000256" key="3">
    <source>
        <dbReference type="ARBA" id="ARBA00022553"/>
    </source>
</evidence>
<dbReference type="PANTHER" id="PTHR43065:SF10">
    <property type="entry name" value="PEROXIDE STRESS-ACTIVATED HISTIDINE KINASE MAK3"/>
    <property type="match status" value="1"/>
</dbReference>
<keyword evidence="3" id="KW-0597">Phosphoprotein</keyword>
<keyword evidence="4" id="KW-0808">Transferase</keyword>
<dbReference type="Gene3D" id="3.30.450.40">
    <property type="match status" value="1"/>
</dbReference>
<dbReference type="PRINTS" id="PR00344">
    <property type="entry name" value="BCTRLSENSOR"/>
</dbReference>
<dbReference type="CDD" id="cd00082">
    <property type="entry name" value="HisKA"/>
    <property type="match status" value="1"/>
</dbReference>
<evidence type="ECO:0000256" key="4">
    <source>
        <dbReference type="ARBA" id="ARBA00022679"/>
    </source>
</evidence>
<dbReference type="Gene3D" id="1.10.287.130">
    <property type="match status" value="1"/>
</dbReference>
<keyword evidence="5" id="KW-0547">Nucleotide-binding</keyword>
<keyword evidence="8" id="KW-0902">Two-component regulatory system</keyword>
<dbReference type="PANTHER" id="PTHR43065">
    <property type="entry name" value="SENSOR HISTIDINE KINASE"/>
    <property type="match status" value="1"/>
</dbReference>
<dbReference type="AlphaFoldDB" id="A0A5A8F8Q2"/>
<dbReference type="SMART" id="SM00065">
    <property type="entry name" value="GAF"/>
    <property type="match status" value="1"/>
</dbReference>
<evidence type="ECO:0000259" key="9">
    <source>
        <dbReference type="PROSITE" id="PS50109"/>
    </source>
</evidence>
<dbReference type="InterPro" id="IPR036097">
    <property type="entry name" value="HisK_dim/P_sf"/>
</dbReference>
<dbReference type="Proteomes" id="UP000322876">
    <property type="component" value="Unassembled WGS sequence"/>
</dbReference>
<dbReference type="InterPro" id="IPR003661">
    <property type="entry name" value="HisK_dim/P_dom"/>
</dbReference>
<evidence type="ECO:0000256" key="6">
    <source>
        <dbReference type="ARBA" id="ARBA00022777"/>
    </source>
</evidence>
<dbReference type="SMART" id="SM00388">
    <property type="entry name" value="HisKA"/>
    <property type="match status" value="1"/>
</dbReference>